<reference evidence="1" key="2">
    <citation type="submission" date="2023-06" db="EMBL/GenBank/DDBJ databases">
        <authorList>
            <consortium name="Lawrence Berkeley National Laboratory"/>
            <person name="Haridas S."/>
            <person name="Hensen N."/>
            <person name="Bonometti L."/>
            <person name="Westerberg I."/>
            <person name="Brannstrom I.O."/>
            <person name="Guillou S."/>
            <person name="Cros-Aarteil S."/>
            <person name="Calhoun S."/>
            <person name="Kuo A."/>
            <person name="Mondo S."/>
            <person name="Pangilinan J."/>
            <person name="Riley R."/>
            <person name="Labutti K."/>
            <person name="Andreopoulos B."/>
            <person name="Lipzen A."/>
            <person name="Chen C."/>
            <person name="Yanf M."/>
            <person name="Daum C."/>
            <person name="Ng V."/>
            <person name="Clum A."/>
            <person name="Steindorff A."/>
            <person name="Ohm R."/>
            <person name="Martin F."/>
            <person name="Silar P."/>
            <person name="Natvig D."/>
            <person name="Lalanne C."/>
            <person name="Gautier V."/>
            <person name="Ament-Velasquez S.L."/>
            <person name="Kruys A."/>
            <person name="Hutchinson M.I."/>
            <person name="Powell A.J."/>
            <person name="Barry K."/>
            <person name="Miller A.N."/>
            <person name="Grigoriev I.V."/>
            <person name="Debuchy R."/>
            <person name="Gladieux P."/>
            <person name="Thoren M.H."/>
            <person name="Johannesson H."/>
        </authorList>
    </citation>
    <scope>NUCLEOTIDE SEQUENCE</scope>
    <source>
        <strain evidence="1">CBS 958.72</strain>
    </source>
</reference>
<sequence length="155" mass="16597">MPSLRVPGCVALLHFAHPEHPQEFARDSCDAGRATEYQHSFFTVSAGRGSSHVSLPTPWIRPRPIPGQTFLSYVRSPALAPGQDIEDIALDARTGPHGLDAGASTLGLGAKPDRIQAAACTLFASLQSRRGARPGQARPFERAYVTRTLQTAVAL</sequence>
<evidence type="ECO:0000313" key="2">
    <source>
        <dbReference type="Proteomes" id="UP001287356"/>
    </source>
</evidence>
<evidence type="ECO:0000313" key="1">
    <source>
        <dbReference type="EMBL" id="KAK3371722.1"/>
    </source>
</evidence>
<dbReference type="EMBL" id="JAULSN010000005">
    <property type="protein sequence ID" value="KAK3371722.1"/>
    <property type="molecule type" value="Genomic_DNA"/>
</dbReference>
<comment type="caution">
    <text evidence="1">The sequence shown here is derived from an EMBL/GenBank/DDBJ whole genome shotgun (WGS) entry which is preliminary data.</text>
</comment>
<protein>
    <submittedName>
        <fullName evidence="1">Uncharacterized protein</fullName>
    </submittedName>
</protein>
<proteinExistence type="predicted"/>
<dbReference type="AlphaFoldDB" id="A0AAE0K8X1"/>
<dbReference type="Proteomes" id="UP001287356">
    <property type="component" value="Unassembled WGS sequence"/>
</dbReference>
<gene>
    <name evidence="1" type="ORF">B0T24DRAFT_630197</name>
</gene>
<accession>A0AAE0K8X1</accession>
<reference evidence="1" key="1">
    <citation type="journal article" date="2023" name="Mol. Phylogenet. Evol.">
        <title>Genome-scale phylogeny and comparative genomics of the fungal order Sordariales.</title>
        <authorList>
            <person name="Hensen N."/>
            <person name="Bonometti L."/>
            <person name="Westerberg I."/>
            <person name="Brannstrom I.O."/>
            <person name="Guillou S."/>
            <person name="Cros-Aarteil S."/>
            <person name="Calhoun S."/>
            <person name="Haridas S."/>
            <person name="Kuo A."/>
            <person name="Mondo S."/>
            <person name="Pangilinan J."/>
            <person name="Riley R."/>
            <person name="LaButti K."/>
            <person name="Andreopoulos B."/>
            <person name="Lipzen A."/>
            <person name="Chen C."/>
            <person name="Yan M."/>
            <person name="Daum C."/>
            <person name="Ng V."/>
            <person name="Clum A."/>
            <person name="Steindorff A."/>
            <person name="Ohm R.A."/>
            <person name="Martin F."/>
            <person name="Silar P."/>
            <person name="Natvig D.O."/>
            <person name="Lalanne C."/>
            <person name="Gautier V."/>
            <person name="Ament-Velasquez S.L."/>
            <person name="Kruys A."/>
            <person name="Hutchinson M.I."/>
            <person name="Powell A.J."/>
            <person name="Barry K."/>
            <person name="Miller A.N."/>
            <person name="Grigoriev I.V."/>
            <person name="Debuchy R."/>
            <person name="Gladieux P."/>
            <person name="Hiltunen Thoren M."/>
            <person name="Johannesson H."/>
        </authorList>
    </citation>
    <scope>NUCLEOTIDE SEQUENCE</scope>
    <source>
        <strain evidence="1">CBS 958.72</strain>
    </source>
</reference>
<organism evidence="1 2">
    <name type="scientific">Lasiosphaeria ovina</name>
    <dbReference type="NCBI Taxonomy" id="92902"/>
    <lineage>
        <taxon>Eukaryota</taxon>
        <taxon>Fungi</taxon>
        <taxon>Dikarya</taxon>
        <taxon>Ascomycota</taxon>
        <taxon>Pezizomycotina</taxon>
        <taxon>Sordariomycetes</taxon>
        <taxon>Sordariomycetidae</taxon>
        <taxon>Sordariales</taxon>
        <taxon>Lasiosphaeriaceae</taxon>
        <taxon>Lasiosphaeria</taxon>
    </lineage>
</organism>
<feature type="non-terminal residue" evidence="1">
    <location>
        <position position="155"/>
    </location>
</feature>
<keyword evidence="2" id="KW-1185">Reference proteome</keyword>
<name>A0AAE0K8X1_9PEZI</name>